<dbReference type="AlphaFoldDB" id="A0A381XBA0"/>
<organism evidence="1">
    <name type="scientific">marine metagenome</name>
    <dbReference type="NCBI Taxonomy" id="408172"/>
    <lineage>
        <taxon>unclassified sequences</taxon>
        <taxon>metagenomes</taxon>
        <taxon>ecological metagenomes</taxon>
    </lineage>
</organism>
<evidence type="ECO:0008006" key="2">
    <source>
        <dbReference type="Google" id="ProtNLM"/>
    </source>
</evidence>
<proteinExistence type="predicted"/>
<gene>
    <name evidence="1" type="ORF">METZ01_LOCUS114635</name>
</gene>
<dbReference type="NCBIfam" id="TIGR04409">
    <property type="entry name" value="LptC_YrbK"/>
    <property type="match status" value="1"/>
</dbReference>
<name>A0A381XBA0_9ZZZZ</name>
<accession>A0A381XBA0</accession>
<dbReference type="InterPro" id="IPR010664">
    <property type="entry name" value="LipoPS_assembly_LptC-rel"/>
</dbReference>
<dbReference type="Gene3D" id="2.60.450.10">
    <property type="entry name" value="Lipopolysaccharide (LPS) transport protein A like domain"/>
    <property type="match status" value="1"/>
</dbReference>
<protein>
    <recommendedName>
        <fullName evidence="2">LPS export ABC transporter periplasmic protein LptC</fullName>
    </recommendedName>
</protein>
<evidence type="ECO:0000313" key="1">
    <source>
        <dbReference type="EMBL" id="SVA61781.1"/>
    </source>
</evidence>
<reference evidence="1" key="1">
    <citation type="submission" date="2018-05" db="EMBL/GenBank/DDBJ databases">
        <authorList>
            <person name="Lanie J.A."/>
            <person name="Ng W.-L."/>
            <person name="Kazmierczak K.M."/>
            <person name="Andrzejewski T.M."/>
            <person name="Davidsen T.M."/>
            <person name="Wayne K.J."/>
            <person name="Tettelin H."/>
            <person name="Glass J.I."/>
            <person name="Rusch D."/>
            <person name="Podicherti R."/>
            <person name="Tsui H.-C.T."/>
            <person name="Winkler M.E."/>
        </authorList>
    </citation>
    <scope>NUCLEOTIDE SEQUENCE</scope>
</reference>
<sequence length="166" mass="18935">MVFAIGCEVSEVKRSGESREGLPDAESWNATITLTNEGAKRAVIRSGHLEKYNERQYILLDEYVDADFFNEEEVYTTNLKSKVAEIEEDRDYLIAIGDVVVVSDSGVTLFTDTLSWDNVKERVFTDDRVTFITEQQDTLYGIGFESDVELNNWKILKPTGIFNDEK</sequence>
<dbReference type="EMBL" id="UINC01014494">
    <property type="protein sequence ID" value="SVA61781.1"/>
    <property type="molecule type" value="Genomic_DNA"/>
</dbReference>
<dbReference type="InterPro" id="IPR026265">
    <property type="entry name" value="LptC"/>
</dbReference>
<dbReference type="GO" id="GO:0005886">
    <property type="term" value="C:plasma membrane"/>
    <property type="evidence" value="ECO:0007669"/>
    <property type="project" value="InterPro"/>
</dbReference>
<dbReference type="GO" id="GO:0015221">
    <property type="term" value="F:lipopolysaccharide transmembrane transporter activity"/>
    <property type="evidence" value="ECO:0007669"/>
    <property type="project" value="InterPro"/>
</dbReference>
<dbReference type="Pfam" id="PF06835">
    <property type="entry name" value="LptC"/>
    <property type="match status" value="1"/>
</dbReference>